<organism evidence="1 2">
    <name type="scientific">Brassicogethes aeneus</name>
    <name type="common">Rape pollen beetle</name>
    <name type="synonym">Meligethes aeneus</name>
    <dbReference type="NCBI Taxonomy" id="1431903"/>
    <lineage>
        <taxon>Eukaryota</taxon>
        <taxon>Metazoa</taxon>
        <taxon>Ecdysozoa</taxon>
        <taxon>Arthropoda</taxon>
        <taxon>Hexapoda</taxon>
        <taxon>Insecta</taxon>
        <taxon>Pterygota</taxon>
        <taxon>Neoptera</taxon>
        <taxon>Endopterygota</taxon>
        <taxon>Coleoptera</taxon>
        <taxon>Polyphaga</taxon>
        <taxon>Cucujiformia</taxon>
        <taxon>Nitidulidae</taxon>
        <taxon>Meligethinae</taxon>
        <taxon>Brassicogethes</taxon>
    </lineage>
</organism>
<evidence type="ECO:0000313" key="2">
    <source>
        <dbReference type="Proteomes" id="UP001154078"/>
    </source>
</evidence>
<dbReference type="AlphaFoldDB" id="A0A9P0F8Q7"/>
<accession>A0A9P0F8Q7</accession>
<sequence length="113" mass="12907">MLFSGVDNKSLQVDISFLKKINKVASVKEKIIKKAEELDVGYLYPIKAIKIVNGKYGEIPLVEFEEFVVFLPKRMTEVVGENIQELNTGKFGLVYVYRAKGIHQKQAEPFTRI</sequence>
<proteinExistence type="predicted"/>
<keyword evidence="2" id="KW-1185">Reference proteome</keyword>
<dbReference type="EMBL" id="OV121132">
    <property type="protein sequence ID" value="CAH0546266.1"/>
    <property type="molecule type" value="Genomic_DNA"/>
</dbReference>
<name>A0A9P0F8Q7_BRAAE</name>
<evidence type="ECO:0000313" key="1">
    <source>
        <dbReference type="EMBL" id="CAH0546266.1"/>
    </source>
</evidence>
<protein>
    <submittedName>
        <fullName evidence="1">Uncharacterized protein</fullName>
    </submittedName>
</protein>
<dbReference type="Proteomes" id="UP001154078">
    <property type="component" value="Chromosome 1"/>
</dbReference>
<gene>
    <name evidence="1" type="ORF">MELIAE_LOCUS470</name>
</gene>
<reference evidence="1" key="1">
    <citation type="submission" date="2021-12" db="EMBL/GenBank/DDBJ databases">
        <authorList>
            <person name="King R."/>
        </authorList>
    </citation>
    <scope>NUCLEOTIDE SEQUENCE</scope>
</reference>
<dbReference type="OrthoDB" id="6784066at2759"/>